<proteinExistence type="predicted"/>
<dbReference type="HOGENOM" id="CLU_1864983_0_0_1"/>
<sequence>MPEKLDIRPAYSTSGITHRKSPPSSLLCRGKKLDHNSFQRPQAVNSTTWHDCQRLTVHSSSTLHSKYIRIRDIKPTVPQPTRKNHDPEHTSPWPKQIRPETGVQHHPPPTIVTWAAVLMRPTQHSPQDAHLWGDLKG</sequence>
<evidence type="ECO:0000313" key="2">
    <source>
        <dbReference type="EMBL" id="ELA27742.1"/>
    </source>
</evidence>
<feature type="region of interest" description="Disordered" evidence="1">
    <location>
        <begin position="1"/>
        <end position="25"/>
    </location>
</feature>
<gene>
    <name evidence="2" type="ORF">CGGC5_1472</name>
</gene>
<protein>
    <submittedName>
        <fullName evidence="2">Uncharacterized protein</fullName>
    </submittedName>
</protein>
<name>L2FN14_COLFN</name>
<accession>L2FN14</accession>
<evidence type="ECO:0000256" key="1">
    <source>
        <dbReference type="SAM" id="MobiDB-lite"/>
    </source>
</evidence>
<organism evidence="2">
    <name type="scientific">Colletotrichum fructicola (strain Nara gc5)</name>
    <name type="common">Anthracnose fungus</name>
    <name type="synonym">Colletotrichum gloeosporioides (strain Nara gc5)</name>
    <dbReference type="NCBI Taxonomy" id="1213859"/>
    <lineage>
        <taxon>Eukaryota</taxon>
        <taxon>Fungi</taxon>
        <taxon>Dikarya</taxon>
        <taxon>Ascomycota</taxon>
        <taxon>Pezizomycotina</taxon>
        <taxon>Sordariomycetes</taxon>
        <taxon>Hypocreomycetidae</taxon>
        <taxon>Glomerellales</taxon>
        <taxon>Glomerellaceae</taxon>
        <taxon>Colletotrichum</taxon>
        <taxon>Colletotrichum gloeosporioides species complex</taxon>
    </lineage>
</organism>
<dbReference type="AlphaFoldDB" id="L2FN14"/>
<feature type="region of interest" description="Disordered" evidence="1">
    <location>
        <begin position="69"/>
        <end position="108"/>
    </location>
</feature>
<dbReference type="EMBL" id="KB020969">
    <property type="protein sequence ID" value="ELA27742.1"/>
    <property type="molecule type" value="Genomic_DNA"/>
</dbReference>
<reference evidence="2" key="1">
    <citation type="submission" date="2012-08" db="EMBL/GenBank/DDBJ databases">
        <title>Genome analysis of Colletotrichum orbiculare and Colletotrichum fructicola.</title>
        <authorList>
            <person name="Gan P.H.P."/>
            <person name="Ikeda K."/>
            <person name="Irieda H."/>
            <person name="Narusaka M."/>
            <person name="O'Connell R.J."/>
            <person name="Narusaka Y."/>
            <person name="Takano Y."/>
            <person name="Kubo Y."/>
            <person name="Shirasu K."/>
        </authorList>
    </citation>
    <scope>NUCLEOTIDE SEQUENCE</scope>
    <source>
        <strain evidence="2">Nara gc5</strain>
    </source>
</reference>